<evidence type="ECO:0000313" key="6">
    <source>
        <dbReference type="EMBL" id="EDR11920.1"/>
    </source>
</evidence>
<protein>
    <submittedName>
        <fullName evidence="6">SET-domain protein</fullName>
    </submittedName>
</protein>
<dbReference type="FunCoup" id="B0D106">
    <property type="interactions" value="276"/>
</dbReference>
<dbReference type="Gene3D" id="3.90.1420.10">
    <property type="entry name" value="Rubisco LSMT, substrate-binding domain"/>
    <property type="match status" value="1"/>
</dbReference>
<keyword evidence="7" id="KW-1185">Reference proteome</keyword>
<dbReference type="InterPro" id="IPR044430">
    <property type="entry name" value="SETD6_SET"/>
</dbReference>
<accession>B0D106</accession>
<evidence type="ECO:0000313" key="7">
    <source>
        <dbReference type="Proteomes" id="UP000001194"/>
    </source>
</evidence>
<dbReference type="GeneID" id="6073342"/>
<dbReference type="SUPFAM" id="SSF82199">
    <property type="entry name" value="SET domain"/>
    <property type="match status" value="1"/>
</dbReference>
<dbReference type="PANTHER" id="PTHR13271:SF34">
    <property type="entry name" value="N-LYSINE METHYLTRANSFERASE SETD6"/>
    <property type="match status" value="1"/>
</dbReference>
<proteinExistence type="predicted"/>
<dbReference type="SUPFAM" id="SSF81822">
    <property type="entry name" value="RuBisCo LSMT C-terminal, substrate-binding domain"/>
    <property type="match status" value="1"/>
</dbReference>
<feature type="region of interest" description="Disordered" evidence="4">
    <location>
        <begin position="220"/>
        <end position="276"/>
    </location>
</feature>
<dbReference type="InterPro" id="IPR015353">
    <property type="entry name" value="Rubisco_LSMT_subst-bd"/>
</dbReference>
<organism evidence="7">
    <name type="scientific">Laccaria bicolor (strain S238N-H82 / ATCC MYA-4686)</name>
    <name type="common">Bicoloured deceiver</name>
    <name type="synonym">Laccaria laccata var. bicolor</name>
    <dbReference type="NCBI Taxonomy" id="486041"/>
    <lineage>
        <taxon>Eukaryota</taxon>
        <taxon>Fungi</taxon>
        <taxon>Dikarya</taxon>
        <taxon>Basidiomycota</taxon>
        <taxon>Agaricomycotina</taxon>
        <taxon>Agaricomycetes</taxon>
        <taxon>Agaricomycetidae</taxon>
        <taxon>Agaricales</taxon>
        <taxon>Agaricineae</taxon>
        <taxon>Hydnangiaceae</taxon>
        <taxon>Laccaria</taxon>
    </lineage>
</organism>
<dbReference type="PROSITE" id="PS50280">
    <property type="entry name" value="SET"/>
    <property type="match status" value="1"/>
</dbReference>
<dbReference type="HOGENOM" id="CLU_017135_0_0_1"/>
<dbReference type="EMBL" id="DS547095">
    <property type="protein sequence ID" value="EDR11920.1"/>
    <property type="molecule type" value="Genomic_DNA"/>
</dbReference>
<dbReference type="InterPro" id="IPR001214">
    <property type="entry name" value="SET_dom"/>
</dbReference>
<evidence type="ECO:0000259" key="5">
    <source>
        <dbReference type="PROSITE" id="PS50280"/>
    </source>
</evidence>
<gene>
    <name evidence="6" type="primary">SDG16208</name>
    <name evidence="6" type="ORF">LACBIDRAFT_293143</name>
</gene>
<feature type="domain" description="SET" evidence="5">
    <location>
        <begin position="48"/>
        <end position="322"/>
    </location>
</feature>
<reference evidence="6 7" key="1">
    <citation type="journal article" date="2008" name="Nature">
        <title>The genome of Laccaria bicolor provides insights into mycorrhizal symbiosis.</title>
        <authorList>
            <person name="Martin F."/>
            <person name="Aerts A."/>
            <person name="Ahren D."/>
            <person name="Brun A."/>
            <person name="Danchin E.G.J."/>
            <person name="Duchaussoy F."/>
            <person name="Gibon J."/>
            <person name="Kohler A."/>
            <person name="Lindquist E."/>
            <person name="Pereda V."/>
            <person name="Salamov A."/>
            <person name="Shapiro H.J."/>
            <person name="Wuyts J."/>
            <person name="Blaudez D."/>
            <person name="Buee M."/>
            <person name="Brokstein P."/>
            <person name="Canbaeck B."/>
            <person name="Cohen D."/>
            <person name="Courty P.E."/>
            <person name="Coutinho P.M."/>
            <person name="Delaruelle C."/>
            <person name="Detter J.C."/>
            <person name="Deveau A."/>
            <person name="DiFazio S."/>
            <person name="Duplessis S."/>
            <person name="Fraissinet-Tachet L."/>
            <person name="Lucic E."/>
            <person name="Frey-Klett P."/>
            <person name="Fourrey C."/>
            <person name="Feussner I."/>
            <person name="Gay G."/>
            <person name="Grimwood J."/>
            <person name="Hoegger P.J."/>
            <person name="Jain P."/>
            <person name="Kilaru S."/>
            <person name="Labbe J."/>
            <person name="Lin Y.C."/>
            <person name="Legue V."/>
            <person name="Le Tacon F."/>
            <person name="Marmeisse R."/>
            <person name="Melayah D."/>
            <person name="Montanini B."/>
            <person name="Muratet M."/>
            <person name="Nehls U."/>
            <person name="Niculita-Hirzel H."/>
            <person name="Oudot-Le Secq M.P."/>
            <person name="Peter M."/>
            <person name="Quesneville H."/>
            <person name="Rajashekar B."/>
            <person name="Reich M."/>
            <person name="Rouhier N."/>
            <person name="Schmutz J."/>
            <person name="Yin T."/>
            <person name="Chalot M."/>
            <person name="Henrissat B."/>
            <person name="Kuees U."/>
            <person name="Lucas S."/>
            <person name="Van de Peer Y."/>
            <person name="Podila G.K."/>
            <person name="Polle A."/>
            <person name="Pukkila P.J."/>
            <person name="Richardson P.M."/>
            <person name="Rouze P."/>
            <person name="Sanders I.R."/>
            <person name="Stajich J.E."/>
            <person name="Tunlid A."/>
            <person name="Tuskan G."/>
            <person name="Grigoriev I.V."/>
        </authorList>
    </citation>
    <scope>NUCLEOTIDE SEQUENCE [LARGE SCALE GENOMIC DNA]</scope>
    <source>
        <strain evidence="7">S238N-H82 / ATCC MYA-4686</strain>
    </source>
</reference>
<name>B0D106_LACBS</name>
<dbReference type="GO" id="GO:0032259">
    <property type="term" value="P:methylation"/>
    <property type="evidence" value="ECO:0007669"/>
    <property type="project" value="UniProtKB-KW"/>
</dbReference>
<dbReference type="Proteomes" id="UP000001194">
    <property type="component" value="Unassembled WGS sequence"/>
</dbReference>
<feature type="compositionally biased region" description="Acidic residues" evidence="4">
    <location>
        <begin position="264"/>
        <end position="274"/>
    </location>
</feature>
<dbReference type="KEGG" id="lbc:LACBIDRAFT_293143"/>
<dbReference type="InterPro" id="IPR046341">
    <property type="entry name" value="SET_dom_sf"/>
</dbReference>
<evidence type="ECO:0000256" key="4">
    <source>
        <dbReference type="SAM" id="MobiDB-lite"/>
    </source>
</evidence>
<dbReference type="GO" id="GO:0016279">
    <property type="term" value="F:protein-lysine N-methyltransferase activity"/>
    <property type="evidence" value="ECO:0007669"/>
    <property type="project" value="UniProtKB-UniRule"/>
</dbReference>
<feature type="region of interest" description="Disordered" evidence="4">
    <location>
        <begin position="498"/>
        <end position="524"/>
    </location>
</feature>
<dbReference type="AlphaFoldDB" id="B0D106"/>
<dbReference type="STRING" id="486041.B0D106"/>
<dbReference type="OrthoDB" id="341421at2759"/>
<evidence type="ECO:0000256" key="2">
    <source>
        <dbReference type="ARBA" id="ARBA00022679"/>
    </source>
</evidence>
<dbReference type="InterPro" id="IPR036464">
    <property type="entry name" value="Rubisco_LSMT_subst-bd_sf"/>
</dbReference>
<dbReference type="Gene3D" id="3.90.1410.10">
    <property type="entry name" value="set domain protein methyltransferase, domain 1"/>
    <property type="match status" value="1"/>
</dbReference>
<dbReference type="GO" id="GO:0005634">
    <property type="term" value="C:nucleus"/>
    <property type="evidence" value="ECO:0007669"/>
    <property type="project" value="UniProtKB-SubCell"/>
</dbReference>
<dbReference type="Pfam" id="PF09273">
    <property type="entry name" value="Rubis-subs-bind"/>
    <property type="match status" value="1"/>
</dbReference>
<evidence type="ECO:0000256" key="3">
    <source>
        <dbReference type="ARBA" id="ARBA00022691"/>
    </source>
</evidence>
<keyword evidence="3" id="KW-0949">S-adenosyl-L-methionine</keyword>
<evidence type="ECO:0000256" key="1">
    <source>
        <dbReference type="ARBA" id="ARBA00022603"/>
    </source>
</evidence>
<dbReference type="InParanoid" id="B0D106"/>
<dbReference type="PANTHER" id="PTHR13271">
    <property type="entry name" value="UNCHARACTERIZED PUTATIVE METHYLTRANSFERASE"/>
    <property type="match status" value="1"/>
</dbReference>
<dbReference type="CDD" id="cd19178">
    <property type="entry name" value="SET_SETD6"/>
    <property type="match status" value="1"/>
</dbReference>
<dbReference type="RefSeq" id="XP_001877817.1">
    <property type="nucleotide sequence ID" value="XM_001877782.1"/>
</dbReference>
<keyword evidence="2" id="KW-0808">Transferase</keyword>
<dbReference type="InterPro" id="IPR050600">
    <property type="entry name" value="SETD3_SETD6_MTase"/>
</dbReference>
<sequence length="524" mass="58220">MPTINKILVGSRVVGVGREDARLALGMATVVPEFLDWFQAHQGTIDTSSVDVINFLPSEGGRGAVAVKDIPEGHVLFTIPRDLTLSTRTSSLPLRFGMGAWKNAKLHEGWAGLILCMMWEAAQGSSSKWSGYFDILPTSFDTPMFWTEEELAELRGTSVVEKIGRADAEKDYKEKLIPAINSRPELFLPRDIHTRYSVEMYHVMGSRILSRSFNVEKWAPDEEEVGDGAGDVSMGSGMDVDLPDGAPAPPTHSSHGTDDLEHEGGEEEEQEDSSDIAMVPMADILNARYGSENAKLFYEENYLKMISTRPIKGGEQIWNTYGDLPNAELLRRYGHVDVIQLPNGGQGNPGDVAEIRADLIVSVAAEQHSLSTDDTHERIDWWLEEGGDDVFDLYFDLEIPPSIISVIRLLLLPDEEWEKIKEKAKPPKPKMDAVALTVLHEVLQRRLKEYPTSIQDDEQLLMTAPSLNLRHAIIVRLGEKKILDGILTKTAAALAMESNTKKRKTTHEDRPAAASTLKKSKRQA</sequence>
<keyword evidence="1" id="KW-0489">Methyltransferase</keyword>